<dbReference type="GO" id="GO:0005737">
    <property type="term" value="C:cytoplasm"/>
    <property type="evidence" value="ECO:0007669"/>
    <property type="project" value="TreeGrafter"/>
</dbReference>
<dbReference type="EMBL" id="FQYI01000002">
    <property type="protein sequence ID" value="SHI51087.1"/>
    <property type="molecule type" value="Genomic_DNA"/>
</dbReference>
<dbReference type="Proteomes" id="UP000184335">
    <property type="component" value="Unassembled WGS sequence"/>
</dbReference>
<reference evidence="2 3" key="1">
    <citation type="submission" date="2016-11" db="EMBL/GenBank/DDBJ databases">
        <authorList>
            <person name="Jaros S."/>
            <person name="Januszkiewicz K."/>
            <person name="Wedrychowicz H."/>
        </authorList>
    </citation>
    <scope>NUCLEOTIDE SEQUENCE [LARGE SCALE GENOMIC DNA]</scope>
    <source>
        <strain evidence="2 3">DSM 25479</strain>
    </source>
</reference>
<dbReference type="PANTHER" id="PTHR15032">
    <property type="entry name" value="N-ACYL-PHOSPHATIDYLETHANOLAMINE-HYDROLYZING PHOSPHOLIPASE D"/>
    <property type="match status" value="1"/>
</dbReference>
<dbReference type="AlphaFoldDB" id="A0A1M6BQU9"/>
<organism evidence="2 3">
    <name type="scientific">Cruoricaptor ignavus</name>
    <dbReference type="NCBI Taxonomy" id="1118202"/>
    <lineage>
        <taxon>Bacteria</taxon>
        <taxon>Pseudomonadati</taxon>
        <taxon>Bacteroidota</taxon>
        <taxon>Flavobacteriia</taxon>
        <taxon>Flavobacteriales</taxon>
        <taxon>Weeksellaceae</taxon>
        <taxon>Cruoricaptor</taxon>
    </lineage>
</organism>
<gene>
    <name evidence="2" type="ORF">SAMN05443429_10290</name>
</gene>
<evidence type="ECO:0000313" key="3">
    <source>
        <dbReference type="Proteomes" id="UP000184335"/>
    </source>
</evidence>
<evidence type="ECO:0000259" key="1">
    <source>
        <dbReference type="Pfam" id="PF12706"/>
    </source>
</evidence>
<accession>A0A1M6BQU9</accession>
<dbReference type="InterPro" id="IPR024884">
    <property type="entry name" value="NAPE-PLD"/>
</dbReference>
<sequence length="380" mass="43563">MNIWQKTGVGILAAAAGVTLTAAIILNQKKFGKSPSGERLNRILSSPNYRGGQFQNEENTPQLAKKSSSLEIFSKMLLEKIPERTPTSDFHFTKTELKTLQPEENIFVWMGHSSYFLQVGGKKILVDPVFSGYASPFPFMIKSFSGSDLYTAEDIPELDLLIITHDHWDHLDYKTVLKLFRKTKKIATGLGTGEHLEYWGYPAENLIELNWQESREISPDFIITAQPARHFSGRGMKRNGAVWASFVLEIDKKKIYIGGDSGYGRHFKKTGERFGSIDLAILENGQYNEDWRYIHMLPGQQLQAMKDLNAARMIPVHNSKFALARHPWYEPLEKMDSVNKGRLNILFPEIGKKIEWENEGNLHEKWWKKYIPNENSIQKN</sequence>
<name>A0A1M6BQU9_9FLAO</name>
<dbReference type="InterPro" id="IPR001279">
    <property type="entry name" value="Metallo-B-lactamas"/>
</dbReference>
<dbReference type="PIRSF" id="PIRSF038896">
    <property type="entry name" value="NAPE-PLD"/>
    <property type="match status" value="1"/>
</dbReference>
<dbReference type="Pfam" id="PF12706">
    <property type="entry name" value="Lactamase_B_2"/>
    <property type="match status" value="1"/>
</dbReference>
<keyword evidence="3" id="KW-1185">Reference proteome</keyword>
<dbReference type="GO" id="GO:0070290">
    <property type="term" value="F:N-acylphosphatidylethanolamine-specific phospholipase D activity"/>
    <property type="evidence" value="ECO:0007669"/>
    <property type="project" value="InterPro"/>
</dbReference>
<proteinExistence type="predicted"/>
<protein>
    <submittedName>
        <fullName evidence="2">L-ascorbate metabolism protein UlaG, beta-lactamase superfamily</fullName>
    </submittedName>
</protein>
<dbReference type="Gene3D" id="3.60.15.10">
    <property type="entry name" value="Ribonuclease Z/Hydroxyacylglutathione hydrolase-like"/>
    <property type="match status" value="1"/>
</dbReference>
<dbReference type="STRING" id="1118202.SAMN05443429_10290"/>
<dbReference type="OrthoDB" id="9805728at2"/>
<dbReference type="GO" id="GO:0008270">
    <property type="term" value="F:zinc ion binding"/>
    <property type="evidence" value="ECO:0007669"/>
    <property type="project" value="InterPro"/>
</dbReference>
<dbReference type="InterPro" id="IPR036866">
    <property type="entry name" value="RibonucZ/Hydroxyglut_hydro"/>
</dbReference>
<evidence type="ECO:0000313" key="2">
    <source>
        <dbReference type="EMBL" id="SHI51087.1"/>
    </source>
</evidence>
<dbReference type="SUPFAM" id="SSF56281">
    <property type="entry name" value="Metallo-hydrolase/oxidoreductase"/>
    <property type="match status" value="1"/>
</dbReference>
<feature type="domain" description="Metallo-beta-lactamase" evidence="1">
    <location>
        <begin position="123"/>
        <end position="317"/>
    </location>
</feature>
<dbReference type="RefSeq" id="WP_073178577.1">
    <property type="nucleotide sequence ID" value="NZ_FQYI01000002.1"/>
</dbReference>
<dbReference type="PANTHER" id="PTHR15032:SF4">
    <property type="entry name" value="N-ACYL-PHOSPHATIDYLETHANOLAMINE-HYDROLYZING PHOSPHOLIPASE D"/>
    <property type="match status" value="1"/>
</dbReference>